<dbReference type="SUPFAM" id="SSF52343">
    <property type="entry name" value="Ferredoxin reductase-like, C-terminal NADP-linked domain"/>
    <property type="match status" value="1"/>
</dbReference>
<dbReference type="InParanoid" id="S8FIM2"/>
<dbReference type="STRING" id="743788.S8FIM2"/>
<evidence type="ECO:0000256" key="8">
    <source>
        <dbReference type="ARBA" id="ARBA00022989"/>
    </source>
</evidence>
<evidence type="ECO:0000256" key="11">
    <source>
        <dbReference type="ARBA" id="ARBA00023136"/>
    </source>
</evidence>
<sequence length="596" mass="66327">MAQSSPSPDKVLTSHRNKTYPKQVWYFVACFIFLVSFFHYISWIASKVSKRRARKVAVDPEAGTDSSKGRFSVRNIPRAIVNAYRVMAFRWTIELGSSYTLNMAEVSVSCAYIIALFVWTFINTTNVSGEKFARRYWGNRAGNIASAQLPLVTALGTKNNVVSLITGISYDKLNYIHRMTARVVCALLWVHTGNEVIIVYWDWKPSYFLPAGMAAMIALTVLCILSVRPVRNNAYEIFYITHFFMIGIFLIGGYYHANAKKMGSYIWPSFIVWGLDRFIRGVRIIFANHLYISWSGKRAHLDASVELLSPHFMRVRIARPPHFHWKPAQAAFLMMPTVSLLPTESHPFTISSIEGQNTGKQLEGDAPYWNELVFLINVRDGFTKRLARIAEKGNKVKVLIEGPYGYTPDLTNDDTVVLVSGGSGVAFTLPALLGIVNDVRAEKSRCTKVVFIWAIRDLSHVEWISRALMQALELAPPSLAISIRIYVTAGEPSVTSERAYDDDSTHNGSSGSQEKSTAASLSDYPAVTLYNGRPDLCASLRDEVSLTTGRVSVTVCGSQAIARACRQALRFPVSGPSETLKGGPNVVLHVESFGYA</sequence>
<feature type="region of interest" description="Disordered" evidence="14">
    <location>
        <begin position="496"/>
        <end position="519"/>
    </location>
</feature>
<dbReference type="CDD" id="cd06186">
    <property type="entry name" value="NOX_Duox_like_FAD_NADP"/>
    <property type="match status" value="1"/>
</dbReference>
<comment type="similarity">
    <text evidence="2">Belongs to the ferric reductase (FRE) family.</text>
</comment>
<evidence type="ECO:0000256" key="4">
    <source>
        <dbReference type="ARBA" id="ARBA00022448"/>
    </source>
</evidence>
<name>S8FIM2_FOMSC</name>
<dbReference type="Proteomes" id="UP000015241">
    <property type="component" value="Unassembled WGS sequence"/>
</dbReference>
<feature type="transmembrane region" description="Helical" evidence="15">
    <location>
        <begin position="237"/>
        <end position="255"/>
    </location>
</feature>
<protein>
    <recommendedName>
        <fullName evidence="3">ferric-chelate reductase (NADPH)</fullName>
        <ecNumber evidence="3">1.16.1.9</ecNumber>
    </recommendedName>
</protein>
<evidence type="ECO:0000259" key="16">
    <source>
        <dbReference type="PROSITE" id="PS51384"/>
    </source>
</evidence>
<dbReference type="GO" id="GO:0006879">
    <property type="term" value="P:intracellular iron ion homeostasis"/>
    <property type="evidence" value="ECO:0007669"/>
    <property type="project" value="TreeGrafter"/>
</dbReference>
<dbReference type="SUPFAM" id="SSF63380">
    <property type="entry name" value="Riboflavin synthase domain-like"/>
    <property type="match status" value="1"/>
</dbReference>
<evidence type="ECO:0000256" key="2">
    <source>
        <dbReference type="ARBA" id="ARBA00006278"/>
    </source>
</evidence>
<evidence type="ECO:0000313" key="17">
    <source>
        <dbReference type="EMBL" id="EPS98219.1"/>
    </source>
</evidence>
<feature type="transmembrane region" description="Helical" evidence="15">
    <location>
        <begin position="207"/>
        <end position="225"/>
    </location>
</feature>
<reference evidence="17 18" key="1">
    <citation type="journal article" date="2012" name="Science">
        <title>The Paleozoic origin of enzymatic lignin decomposition reconstructed from 31 fungal genomes.</title>
        <authorList>
            <person name="Floudas D."/>
            <person name="Binder M."/>
            <person name="Riley R."/>
            <person name="Barry K."/>
            <person name="Blanchette R.A."/>
            <person name="Henrissat B."/>
            <person name="Martinez A.T."/>
            <person name="Otillar R."/>
            <person name="Spatafora J.W."/>
            <person name="Yadav J.S."/>
            <person name="Aerts A."/>
            <person name="Benoit I."/>
            <person name="Boyd A."/>
            <person name="Carlson A."/>
            <person name="Copeland A."/>
            <person name="Coutinho P.M."/>
            <person name="de Vries R.P."/>
            <person name="Ferreira P."/>
            <person name="Findley K."/>
            <person name="Foster B."/>
            <person name="Gaskell J."/>
            <person name="Glotzer D."/>
            <person name="Gorecki P."/>
            <person name="Heitman J."/>
            <person name="Hesse C."/>
            <person name="Hori C."/>
            <person name="Igarashi K."/>
            <person name="Jurgens J.A."/>
            <person name="Kallen N."/>
            <person name="Kersten P."/>
            <person name="Kohler A."/>
            <person name="Kuees U."/>
            <person name="Kumar T.K.A."/>
            <person name="Kuo A."/>
            <person name="LaButti K."/>
            <person name="Larrondo L.F."/>
            <person name="Lindquist E."/>
            <person name="Ling A."/>
            <person name="Lombard V."/>
            <person name="Lucas S."/>
            <person name="Lundell T."/>
            <person name="Martin R."/>
            <person name="McLaughlin D.J."/>
            <person name="Morgenstern I."/>
            <person name="Morin E."/>
            <person name="Murat C."/>
            <person name="Nagy L.G."/>
            <person name="Nolan M."/>
            <person name="Ohm R.A."/>
            <person name="Patyshakuliyeva A."/>
            <person name="Rokas A."/>
            <person name="Ruiz-Duenas F.J."/>
            <person name="Sabat G."/>
            <person name="Salamov A."/>
            <person name="Samejima M."/>
            <person name="Schmutz J."/>
            <person name="Slot J.C."/>
            <person name="St John F."/>
            <person name="Stenlid J."/>
            <person name="Sun H."/>
            <person name="Sun S."/>
            <person name="Syed K."/>
            <person name="Tsang A."/>
            <person name="Wiebenga A."/>
            <person name="Young D."/>
            <person name="Pisabarro A."/>
            <person name="Eastwood D.C."/>
            <person name="Martin F."/>
            <person name="Cullen D."/>
            <person name="Grigoriev I.V."/>
            <person name="Hibbett D.S."/>
        </authorList>
    </citation>
    <scope>NUCLEOTIDE SEQUENCE</scope>
    <source>
        <strain evidence="18">FP-58527</strain>
    </source>
</reference>
<feature type="transmembrane region" description="Helical" evidence="15">
    <location>
        <begin position="24"/>
        <end position="45"/>
    </location>
</feature>
<evidence type="ECO:0000256" key="12">
    <source>
        <dbReference type="ARBA" id="ARBA00023180"/>
    </source>
</evidence>
<evidence type="ECO:0000256" key="13">
    <source>
        <dbReference type="ARBA" id="ARBA00048483"/>
    </source>
</evidence>
<dbReference type="EC" id="1.16.1.9" evidence="3"/>
<dbReference type="InterPro" id="IPR039261">
    <property type="entry name" value="FNR_nucleotide-bd"/>
</dbReference>
<dbReference type="SFLD" id="SFLDG01168">
    <property type="entry name" value="Ferric_reductase_subgroup_(FRE"/>
    <property type="match status" value="1"/>
</dbReference>
<gene>
    <name evidence="17" type="ORF">FOMPIDRAFT_1024766</name>
</gene>
<comment type="subcellular location">
    <subcellularLocation>
        <location evidence="1">Cell membrane</location>
        <topology evidence="1">Multi-pass membrane protein</topology>
    </subcellularLocation>
</comment>
<dbReference type="InterPro" id="IPR013130">
    <property type="entry name" value="Fe3_Rdtase_TM_dom"/>
</dbReference>
<accession>S8FIM2</accession>
<dbReference type="AlphaFoldDB" id="S8FIM2"/>
<comment type="catalytic activity">
    <reaction evidence="13">
        <text>2 a Fe(II)-siderophore + NADP(+) + H(+) = 2 a Fe(III)-siderophore + NADPH</text>
        <dbReference type="Rhea" id="RHEA:28795"/>
        <dbReference type="Rhea" id="RHEA-COMP:11342"/>
        <dbReference type="Rhea" id="RHEA-COMP:11344"/>
        <dbReference type="ChEBI" id="CHEBI:15378"/>
        <dbReference type="ChEBI" id="CHEBI:29033"/>
        <dbReference type="ChEBI" id="CHEBI:29034"/>
        <dbReference type="ChEBI" id="CHEBI:57783"/>
        <dbReference type="ChEBI" id="CHEBI:58349"/>
        <dbReference type="EC" id="1.16.1.9"/>
    </reaction>
</comment>
<keyword evidence="11 15" id="KW-0472">Membrane</keyword>
<keyword evidence="7" id="KW-0249">Electron transport</keyword>
<dbReference type="InterPro" id="IPR013112">
    <property type="entry name" value="FAD-bd_8"/>
</dbReference>
<keyword evidence="10" id="KW-0406">Ion transport</keyword>
<evidence type="ECO:0000256" key="9">
    <source>
        <dbReference type="ARBA" id="ARBA00023002"/>
    </source>
</evidence>
<dbReference type="OrthoDB" id="4494341at2759"/>
<dbReference type="eggNOG" id="KOG0039">
    <property type="taxonomic scope" value="Eukaryota"/>
</dbReference>
<evidence type="ECO:0000256" key="1">
    <source>
        <dbReference type="ARBA" id="ARBA00004651"/>
    </source>
</evidence>
<keyword evidence="8 15" id="KW-1133">Transmembrane helix</keyword>
<evidence type="ECO:0000313" key="18">
    <source>
        <dbReference type="Proteomes" id="UP000015241"/>
    </source>
</evidence>
<organism evidence="17 18">
    <name type="scientific">Fomitopsis schrenkii</name>
    <name type="common">Brown rot fungus</name>
    <dbReference type="NCBI Taxonomy" id="2126942"/>
    <lineage>
        <taxon>Eukaryota</taxon>
        <taxon>Fungi</taxon>
        <taxon>Dikarya</taxon>
        <taxon>Basidiomycota</taxon>
        <taxon>Agaricomycotina</taxon>
        <taxon>Agaricomycetes</taxon>
        <taxon>Polyporales</taxon>
        <taxon>Fomitopsis</taxon>
    </lineage>
</organism>
<evidence type="ECO:0000256" key="6">
    <source>
        <dbReference type="ARBA" id="ARBA00022692"/>
    </source>
</evidence>
<dbReference type="PANTHER" id="PTHR32361">
    <property type="entry name" value="FERRIC/CUPRIC REDUCTASE TRANSMEMBRANE COMPONENT"/>
    <property type="match status" value="1"/>
</dbReference>
<keyword evidence="9" id="KW-0560">Oxidoreductase</keyword>
<dbReference type="InterPro" id="IPR013121">
    <property type="entry name" value="Fe_red_NAD-bd_6"/>
</dbReference>
<dbReference type="HOGENOM" id="CLU_010365_6_1_1"/>
<dbReference type="Gene3D" id="3.40.50.80">
    <property type="entry name" value="Nucleotide-binding domain of ferredoxin-NADP reductase (FNR) module"/>
    <property type="match status" value="1"/>
</dbReference>
<keyword evidence="18" id="KW-1185">Reference proteome</keyword>
<dbReference type="InterPro" id="IPR017927">
    <property type="entry name" value="FAD-bd_FR_type"/>
</dbReference>
<feature type="domain" description="FAD-binding FR-type" evidence="16">
    <location>
        <begin position="294"/>
        <end position="410"/>
    </location>
</feature>
<keyword evidence="5" id="KW-1003">Cell membrane</keyword>
<keyword evidence="6 15" id="KW-0812">Transmembrane</keyword>
<dbReference type="GO" id="GO:0015677">
    <property type="term" value="P:copper ion import"/>
    <property type="evidence" value="ECO:0007669"/>
    <property type="project" value="TreeGrafter"/>
</dbReference>
<proteinExistence type="inferred from homology"/>
<dbReference type="PANTHER" id="PTHR32361:SF9">
    <property type="entry name" value="FERRIC REDUCTASE TRANSMEMBRANE COMPONENT 3-RELATED"/>
    <property type="match status" value="1"/>
</dbReference>
<keyword evidence="4" id="KW-0813">Transport</keyword>
<feature type="compositionally biased region" description="Polar residues" evidence="14">
    <location>
        <begin position="506"/>
        <end position="519"/>
    </location>
</feature>
<evidence type="ECO:0000256" key="10">
    <source>
        <dbReference type="ARBA" id="ARBA00023065"/>
    </source>
</evidence>
<dbReference type="GO" id="GO:0006826">
    <property type="term" value="P:iron ion transport"/>
    <property type="evidence" value="ECO:0007669"/>
    <property type="project" value="TreeGrafter"/>
</dbReference>
<evidence type="ECO:0000256" key="15">
    <source>
        <dbReference type="SAM" id="Phobius"/>
    </source>
</evidence>
<feature type="transmembrane region" description="Helical" evidence="15">
    <location>
        <begin position="179"/>
        <end position="201"/>
    </location>
</feature>
<dbReference type="EMBL" id="KE504168">
    <property type="protein sequence ID" value="EPS98219.1"/>
    <property type="molecule type" value="Genomic_DNA"/>
</dbReference>
<dbReference type="InterPro" id="IPR017938">
    <property type="entry name" value="Riboflavin_synthase-like_b-brl"/>
</dbReference>
<dbReference type="GO" id="GO:0005886">
    <property type="term" value="C:plasma membrane"/>
    <property type="evidence" value="ECO:0007669"/>
    <property type="project" value="UniProtKB-SubCell"/>
</dbReference>
<dbReference type="Pfam" id="PF01794">
    <property type="entry name" value="Ferric_reduct"/>
    <property type="match status" value="1"/>
</dbReference>
<dbReference type="InterPro" id="IPR051410">
    <property type="entry name" value="Ferric/Cupric_Reductase"/>
</dbReference>
<dbReference type="SFLD" id="SFLDS00052">
    <property type="entry name" value="Ferric_Reductase_Domain"/>
    <property type="match status" value="1"/>
</dbReference>
<evidence type="ECO:0000256" key="7">
    <source>
        <dbReference type="ARBA" id="ARBA00022982"/>
    </source>
</evidence>
<dbReference type="Pfam" id="PF08030">
    <property type="entry name" value="NAD_binding_6"/>
    <property type="match status" value="1"/>
</dbReference>
<keyword evidence="12" id="KW-0325">Glycoprotein</keyword>
<evidence type="ECO:0000256" key="14">
    <source>
        <dbReference type="SAM" id="MobiDB-lite"/>
    </source>
</evidence>
<dbReference type="Pfam" id="PF08022">
    <property type="entry name" value="FAD_binding_8"/>
    <property type="match status" value="1"/>
</dbReference>
<dbReference type="PROSITE" id="PS51384">
    <property type="entry name" value="FAD_FR"/>
    <property type="match status" value="1"/>
</dbReference>
<evidence type="ECO:0000256" key="5">
    <source>
        <dbReference type="ARBA" id="ARBA00022475"/>
    </source>
</evidence>
<evidence type="ECO:0000256" key="3">
    <source>
        <dbReference type="ARBA" id="ARBA00012668"/>
    </source>
</evidence>
<dbReference type="GO" id="GO:0052851">
    <property type="term" value="F:ferric-chelate reductase (NADPH) activity"/>
    <property type="evidence" value="ECO:0007669"/>
    <property type="project" value="UniProtKB-EC"/>
</dbReference>